<dbReference type="Proteomes" id="UP000070376">
    <property type="component" value="Unassembled WGS sequence"/>
</dbReference>
<evidence type="ECO:0000313" key="1">
    <source>
        <dbReference type="EMBL" id="KWZ83933.1"/>
    </source>
</evidence>
<sequence>MAKANACIRRQISVRPAYRAHFFSNARCLLTTFPDFQLKPLSGF</sequence>
<reference evidence="2" key="1">
    <citation type="submission" date="2016-01" db="EMBL/GenBank/DDBJ databases">
        <authorList>
            <person name="Mitreva M."/>
            <person name="Pepin K.H."/>
            <person name="Mihindukulasuriya K.A."/>
            <person name="Fulton R."/>
            <person name="Fronick C."/>
            <person name="O'Laughlin M."/>
            <person name="Miner T."/>
            <person name="Herter B."/>
            <person name="Rosa B.A."/>
            <person name="Cordes M."/>
            <person name="Tomlinson C."/>
            <person name="Wollam A."/>
            <person name="Palsikar V.B."/>
            <person name="Mardis E.R."/>
            <person name="Wilson R.K."/>
        </authorList>
    </citation>
    <scope>NUCLEOTIDE SEQUENCE [LARGE SCALE GENOMIC DNA]</scope>
    <source>
        <strain evidence="2">GED7749B</strain>
    </source>
</reference>
<organism evidence="1 2">
    <name type="scientific">Heyndrickxia coagulans</name>
    <name type="common">Weizmannia coagulans</name>
    <dbReference type="NCBI Taxonomy" id="1398"/>
    <lineage>
        <taxon>Bacteria</taxon>
        <taxon>Bacillati</taxon>
        <taxon>Bacillota</taxon>
        <taxon>Bacilli</taxon>
        <taxon>Bacillales</taxon>
        <taxon>Bacillaceae</taxon>
        <taxon>Heyndrickxia</taxon>
    </lineage>
</organism>
<evidence type="ECO:0000313" key="2">
    <source>
        <dbReference type="Proteomes" id="UP000070376"/>
    </source>
</evidence>
<dbReference type="EMBL" id="LRPN01000033">
    <property type="protein sequence ID" value="KWZ83933.1"/>
    <property type="molecule type" value="Genomic_DNA"/>
</dbReference>
<name>A0A133KWI3_HEYCO</name>
<gene>
    <name evidence="1" type="ORF">HMPREF3213_00991</name>
</gene>
<proteinExistence type="predicted"/>
<comment type="caution">
    <text evidence="1">The sequence shown here is derived from an EMBL/GenBank/DDBJ whole genome shotgun (WGS) entry which is preliminary data.</text>
</comment>
<protein>
    <submittedName>
        <fullName evidence="1">Uncharacterized protein</fullName>
    </submittedName>
</protein>
<accession>A0A133KWI3</accession>
<dbReference type="AlphaFoldDB" id="A0A133KWI3"/>